<sequence length="127" mass="14191">MRWQFGNQPQYPHPPTLAPQPAPFCGGRSLDMAVVSIVASRGEKSAVDQRVVIAQHDHCIGHTNSQTDIYNRHVGGHCCTGHPKWVHGAGAHSETPMYPLLESEIAKWRCQIRRQMANWAKSVADRE</sequence>
<reference evidence="1" key="1">
    <citation type="submission" date="2021-01" db="EMBL/GenBank/DDBJ databases">
        <authorList>
            <person name="Corre E."/>
            <person name="Pelletier E."/>
            <person name="Niang G."/>
            <person name="Scheremetjew M."/>
            <person name="Finn R."/>
            <person name="Kale V."/>
            <person name="Holt S."/>
            <person name="Cochrane G."/>
            <person name="Meng A."/>
            <person name="Brown T."/>
            <person name="Cohen L."/>
        </authorList>
    </citation>
    <scope>NUCLEOTIDE SEQUENCE</scope>
    <source>
        <strain evidence="1">CCMP1594</strain>
    </source>
</reference>
<proteinExistence type="predicted"/>
<dbReference type="EMBL" id="HBJA01125953">
    <property type="protein sequence ID" value="CAE0832096.1"/>
    <property type="molecule type" value="Transcribed_RNA"/>
</dbReference>
<evidence type="ECO:0000313" key="1">
    <source>
        <dbReference type="EMBL" id="CAE0832096.1"/>
    </source>
</evidence>
<accession>A0A7S4GC44</accession>
<dbReference type="AlphaFoldDB" id="A0A7S4GC44"/>
<gene>
    <name evidence="1" type="ORF">EGYM00163_LOCUS43378</name>
</gene>
<organism evidence="1">
    <name type="scientific">Eutreptiella gymnastica</name>
    <dbReference type="NCBI Taxonomy" id="73025"/>
    <lineage>
        <taxon>Eukaryota</taxon>
        <taxon>Discoba</taxon>
        <taxon>Euglenozoa</taxon>
        <taxon>Euglenida</taxon>
        <taxon>Spirocuta</taxon>
        <taxon>Euglenophyceae</taxon>
        <taxon>Eutreptiales</taxon>
        <taxon>Eutreptiaceae</taxon>
        <taxon>Eutreptiella</taxon>
    </lineage>
</organism>
<name>A0A7S4GC44_9EUGL</name>
<protein>
    <submittedName>
        <fullName evidence="1">Uncharacterized protein</fullName>
    </submittedName>
</protein>